<dbReference type="PANTHER" id="PTHR11136:SF0">
    <property type="entry name" value="DIHYDROFOLATE SYNTHETASE-RELATED"/>
    <property type="match status" value="1"/>
</dbReference>
<evidence type="ECO:0000256" key="4">
    <source>
        <dbReference type="ARBA" id="ARBA00008276"/>
    </source>
</evidence>
<evidence type="ECO:0000256" key="8">
    <source>
        <dbReference type="ARBA" id="ARBA00019357"/>
    </source>
</evidence>
<feature type="domain" description="Mur ligase central" evidence="20">
    <location>
        <begin position="47"/>
        <end position="273"/>
    </location>
</feature>
<keyword evidence="12 18" id="KW-0067">ATP-binding</keyword>
<dbReference type="InterPro" id="IPR001645">
    <property type="entry name" value="Folylpolyglutamate_synth"/>
</dbReference>
<evidence type="ECO:0000259" key="19">
    <source>
        <dbReference type="Pfam" id="PF02875"/>
    </source>
</evidence>
<dbReference type="Pfam" id="PF08245">
    <property type="entry name" value="Mur_ligase_M"/>
    <property type="match status" value="1"/>
</dbReference>
<comment type="cofactor">
    <cofactor evidence="1">
        <name>Mg(2+)</name>
        <dbReference type="ChEBI" id="CHEBI:18420"/>
    </cofactor>
</comment>
<keyword evidence="10" id="KW-0479">Metal-binding</keyword>
<dbReference type="OrthoDB" id="9809356at2"/>
<dbReference type="GO" id="GO:0005737">
    <property type="term" value="C:cytoplasm"/>
    <property type="evidence" value="ECO:0007669"/>
    <property type="project" value="TreeGrafter"/>
</dbReference>
<evidence type="ECO:0000256" key="15">
    <source>
        <dbReference type="ARBA" id="ARBA00030592"/>
    </source>
</evidence>
<evidence type="ECO:0000256" key="18">
    <source>
        <dbReference type="PIRNR" id="PIRNR001563"/>
    </source>
</evidence>
<dbReference type="EC" id="6.3.2.17" evidence="7"/>
<comment type="similarity">
    <text evidence="4 18">Belongs to the folylpolyglutamate synthase family.</text>
</comment>
<dbReference type="PANTHER" id="PTHR11136">
    <property type="entry name" value="FOLYLPOLYGLUTAMATE SYNTHASE-RELATED"/>
    <property type="match status" value="1"/>
</dbReference>
<dbReference type="Pfam" id="PF02875">
    <property type="entry name" value="Mur_ligase_C"/>
    <property type="match status" value="1"/>
</dbReference>
<dbReference type="InterPro" id="IPR013221">
    <property type="entry name" value="Mur_ligase_cen"/>
</dbReference>
<keyword evidence="13" id="KW-0460">Magnesium</keyword>
<evidence type="ECO:0000256" key="9">
    <source>
        <dbReference type="ARBA" id="ARBA00022598"/>
    </source>
</evidence>
<dbReference type="SUPFAM" id="SSF53244">
    <property type="entry name" value="MurD-like peptide ligases, peptide-binding domain"/>
    <property type="match status" value="1"/>
</dbReference>
<comment type="catalytic activity">
    <reaction evidence="16">
        <text>(6S)-5,6,7,8-tetrahydrofolyl-(gamma-L-Glu)(n) + L-glutamate + ATP = (6S)-5,6,7,8-tetrahydrofolyl-(gamma-L-Glu)(n+1) + ADP + phosphate + H(+)</text>
        <dbReference type="Rhea" id="RHEA:10580"/>
        <dbReference type="Rhea" id="RHEA-COMP:14738"/>
        <dbReference type="Rhea" id="RHEA-COMP:14740"/>
        <dbReference type="ChEBI" id="CHEBI:15378"/>
        <dbReference type="ChEBI" id="CHEBI:29985"/>
        <dbReference type="ChEBI" id="CHEBI:30616"/>
        <dbReference type="ChEBI" id="CHEBI:43474"/>
        <dbReference type="ChEBI" id="CHEBI:141005"/>
        <dbReference type="ChEBI" id="CHEBI:456216"/>
        <dbReference type="EC" id="6.3.2.17"/>
    </reaction>
</comment>
<comment type="subunit">
    <text evidence="5">Monomer.</text>
</comment>
<keyword evidence="11 18" id="KW-0547">Nucleotide-binding</keyword>
<dbReference type="InterPro" id="IPR036565">
    <property type="entry name" value="Mur-like_cat_sf"/>
</dbReference>
<organism evidence="21 22">
    <name type="scientific">Paenibacillus antri</name>
    <dbReference type="NCBI Taxonomy" id="2582848"/>
    <lineage>
        <taxon>Bacteria</taxon>
        <taxon>Bacillati</taxon>
        <taxon>Bacillota</taxon>
        <taxon>Bacilli</taxon>
        <taxon>Bacillales</taxon>
        <taxon>Paenibacillaceae</taxon>
        <taxon>Paenibacillus</taxon>
    </lineage>
</organism>
<evidence type="ECO:0000256" key="2">
    <source>
        <dbReference type="ARBA" id="ARBA00004799"/>
    </source>
</evidence>
<evidence type="ECO:0000256" key="3">
    <source>
        <dbReference type="ARBA" id="ARBA00005150"/>
    </source>
</evidence>
<dbReference type="Proteomes" id="UP000309676">
    <property type="component" value="Unassembled WGS sequence"/>
</dbReference>
<evidence type="ECO:0000256" key="1">
    <source>
        <dbReference type="ARBA" id="ARBA00001946"/>
    </source>
</evidence>
<evidence type="ECO:0000313" key="22">
    <source>
        <dbReference type="Proteomes" id="UP000309676"/>
    </source>
</evidence>
<name>A0A5R9GCQ2_9BACL</name>
<dbReference type="GO" id="GO:0046872">
    <property type="term" value="F:metal ion binding"/>
    <property type="evidence" value="ECO:0007669"/>
    <property type="project" value="UniProtKB-KW"/>
</dbReference>
<comment type="pathway">
    <text evidence="3">Cofactor biosynthesis; tetrahydrofolylpolyglutamate biosynthesis.</text>
</comment>
<reference evidence="21 22" key="1">
    <citation type="submission" date="2019-05" db="EMBL/GenBank/DDBJ databases">
        <authorList>
            <person name="Narsing Rao M.P."/>
            <person name="Li W.J."/>
        </authorList>
    </citation>
    <scope>NUCLEOTIDE SEQUENCE [LARGE SCALE GENOMIC DNA]</scope>
    <source>
        <strain evidence="21 22">SYSU_K30003</strain>
    </source>
</reference>
<dbReference type="GO" id="GO:0004326">
    <property type="term" value="F:tetrahydrofolylpolyglutamate synthase activity"/>
    <property type="evidence" value="ECO:0007669"/>
    <property type="project" value="UniProtKB-EC"/>
</dbReference>
<sequence>MFDSYEQALEWITKLMPLHGIKPGLERTEALLEKLGHPQRRLKFIHVAGTNGKGSTCAFLASALQSAGYEVGTFTSPYLEKYTNRIQVNGEDIPEASVLAIANRIKPLADELEPLHGALSMFELSTAIAIQYFATEAYPDLVVWETGMGGRLDSTNVVAPLASVITNVGLDHTDVLGETIPEIAREKAGIIKPGVPVISTAANEEAAAVVRETAAARKATLYEVGKQFRYETREVQEGRQTFDFEGPFRTLPNVAITMDGLHQQANAALALMTLEVLRQYYAIIVDDEDLYAAFARTAWKGRLEMVSREPRILLDGAHNPDGAKTLADTLRTVYTYRKIVFVLGMLRNKNHPEYLRHILPIVDTLIVTEPEFFKKMPAVELAEAAAAWRDASGAALSVTAEPDWKAALDRAAREAGPEDLIVVSGSLYFLSDARSRVLNLPNSEKGW</sequence>
<comment type="catalytic activity">
    <reaction evidence="17">
        <text>7,8-dihydropteroate + L-glutamate + ATP = 7,8-dihydrofolate + ADP + phosphate + H(+)</text>
        <dbReference type="Rhea" id="RHEA:23584"/>
        <dbReference type="ChEBI" id="CHEBI:15378"/>
        <dbReference type="ChEBI" id="CHEBI:17839"/>
        <dbReference type="ChEBI" id="CHEBI:29985"/>
        <dbReference type="ChEBI" id="CHEBI:30616"/>
        <dbReference type="ChEBI" id="CHEBI:43474"/>
        <dbReference type="ChEBI" id="CHEBI:57451"/>
        <dbReference type="ChEBI" id="CHEBI:456216"/>
        <dbReference type="EC" id="6.3.2.12"/>
    </reaction>
</comment>
<evidence type="ECO:0000256" key="10">
    <source>
        <dbReference type="ARBA" id="ARBA00022723"/>
    </source>
</evidence>
<evidence type="ECO:0000256" key="6">
    <source>
        <dbReference type="ARBA" id="ARBA00013023"/>
    </source>
</evidence>
<comment type="pathway">
    <text evidence="2">Cofactor biosynthesis; tetrahydrofolate biosynthesis; 7,8-dihydrofolate from 2-amino-4-hydroxy-6-hydroxymethyl-7,8-dihydropteridine diphosphate and 4-aminobenzoate: step 2/2.</text>
</comment>
<protein>
    <recommendedName>
        <fullName evidence="8">Dihydrofolate synthase/folylpolyglutamate synthase</fullName>
        <ecNumber evidence="6">6.3.2.12</ecNumber>
        <ecNumber evidence="7">6.3.2.17</ecNumber>
    </recommendedName>
    <alternativeName>
        <fullName evidence="15">Tetrahydrofolylpolyglutamate synthase</fullName>
    </alternativeName>
</protein>
<dbReference type="GO" id="GO:0005524">
    <property type="term" value="F:ATP binding"/>
    <property type="evidence" value="ECO:0007669"/>
    <property type="project" value="UniProtKB-KW"/>
</dbReference>
<evidence type="ECO:0000256" key="16">
    <source>
        <dbReference type="ARBA" id="ARBA00047493"/>
    </source>
</evidence>
<dbReference type="InterPro" id="IPR004101">
    <property type="entry name" value="Mur_ligase_C"/>
</dbReference>
<dbReference type="GO" id="GO:0046656">
    <property type="term" value="P:folic acid biosynthetic process"/>
    <property type="evidence" value="ECO:0007669"/>
    <property type="project" value="UniProtKB-KW"/>
</dbReference>
<dbReference type="PIRSF" id="PIRSF001563">
    <property type="entry name" value="Folylpolyglu_synth"/>
    <property type="match status" value="1"/>
</dbReference>
<dbReference type="GO" id="GO:0008841">
    <property type="term" value="F:dihydrofolate synthase activity"/>
    <property type="evidence" value="ECO:0007669"/>
    <property type="project" value="UniProtKB-EC"/>
</dbReference>
<evidence type="ECO:0000256" key="11">
    <source>
        <dbReference type="ARBA" id="ARBA00022741"/>
    </source>
</evidence>
<evidence type="ECO:0000256" key="7">
    <source>
        <dbReference type="ARBA" id="ARBA00013025"/>
    </source>
</evidence>
<dbReference type="RefSeq" id="WP_138192839.1">
    <property type="nucleotide sequence ID" value="NZ_VCIW01000002.1"/>
</dbReference>
<keyword evidence="22" id="KW-1185">Reference proteome</keyword>
<evidence type="ECO:0000256" key="14">
    <source>
        <dbReference type="ARBA" id="ARBA00022909"/>
    </source>
</evidence>
<evidence type="ECO:0000256" key="5">
    <source>
        <dbReference type="ARBA" id="ARBA00011245"/>
    </source>
</evidence>
<dbReference type="SUPFAM" id="SSF53623">
    <property type="entry name" value="MurD-like peptide ligases, catalytic domain"/>
    <property type="match status" value="1"/>
</dbReference>
<dbReference type="Gene3D" id="3.90.190.20">
    <property type="entry name" value="Mur ligase, C-terminal domain"/>
    <property type="match status" value="1"/>
</dbReference>
<evidence type="ECO:0000256" key="17">
    <source>
        <dbReference type="ARBA" id="ARBA00049161"/>
    </source>
</evidence>
<dbReference type="FunFam" id="3.40.1190.10:FF:000004">
    <property type="entry name" value="Dihydrofolate synthase/folylpolyglutamate synthase"/>
    <property type="match status" value="1"/>
</dbReference>
<dbReference type="AlphaFoldDB" id="A0A5R9GCQ2"/>
<evidence type="ECO:0000313" key="21">
    <source>
        <dbReference type="EMBL" id="TLS53521.1"/>
    </source>
</evidence>
<evidence type="ECO:0000256" key="12">
    <source>
        <dbReference type="ARBA" id="ARBA00022840"/>
    </source>
</evidence>
<dbReference type="EMBL" id="VCIW01000002">
    <property type="protein sequence ID" value="TLS53521.1"/>
    <property type="molecule type" value="Genomic_DNA"/>
</dbReference>
<feature type="domain" description="Mur ligase C-terminal" evidence="19">
    <location>
        <begin position="301"/>
        <end position="426"/>
    </location>
</feature>
<dbReference type="Gene3D" id="3.40.1190.10">
    <property type="entry name" value="Mur-like, catalytic domain"/>
    <property type="match status" value="1"/>
</dbReference>
<dbReference type="InterPro" id="IPR036615">
    <property type="entry name" value="Mur_ligase_C_dom_sf"/>
</dbReference>
<proteinExistence type="inferred from homology"/>
<comment type="caution">
    <text evidence="21">The sequence shown here is derived from an EMBL/GenBank/DDBJ whole genome shotgun (WGS) entry which is preliminary data.</text>
</comment>
<accession>A0A5R9GCQ2</accession>
<evidence type="ECO:0000256" key="13">
    <source>
        <dbReference type="ARBA" id="ARBA00022842"/>
    </source>
</evidence>
<evidence type="ECO:0000259" key="20">
    <source>
        <dbReference type="Pfam" id="PF08245"/>
    </source>
</evidence>
<dbReference type="NCBIfam" id="TIGR01499">
    <property type="entry name" value="folC"/>
    <property type="match status" value="1"/>
</dbReference>
<keyword evidence="9 18" id="KW-0436">Ligase</keyword>
<keyword evidence="14" id="KW-0289">Folate biosynthesis</keyword>
<gene>
    <name evidence="21" type="ORF">FE782_04415</name>
</gene>
<dbReference type="EC" id="6.3.2.12" evidence="6"/>